<evidence type="ECO:0000256" key="6">
    <source>
        <dbReference type="ARBA" id="ARBA00022968"/>
    </source>
</evidence>
<evidence type="ECO:0000256" key="3">
    <source>
        <dbReference type="ARBA" id="ARBA00022676"/>
    </source>
</evidence>
<evidence type="ECO:0000256" key="4">
    <source>
        <dbReference type="ARBA" id="ARBA00022679"/>
    </source>
</evidence>
<sequence>MRVDIRQSWAAKTNYNISETQVVFIVGTSEVSTSDEEAEFNDIVHIDVNESYYGLSLKTYAIFRYHKEFCPQARCVLKVDSDVSTNIAGIEQLCKAQKDAPMVTGHCYNYRTRVVRRYNSKFYLPRFIYALEKFPLYCSGAAYMFSGYNIVDLFLDAVTKSPFLYSENFRRLSEDVLFTGLIRILANVPKQNNA</sequence>
<dbReference type="Proteomes" id="UP000298663">
    <property type="component" value="Unassembled WGS sequence"/>
</dbReference>
<comment type="similarity">
    <text evidence="2 10">Belongs to the glycosyltransferase 31 family.</text>
</comment>
<evidence type="ECO:0000256" key="5">
    <source>
        <dbReference type="ARBA" id="ARBA00022692"/>
    </source>
</evidence>
<dbReference type="GO" id="GO:0000139">
    <property type="term" value="C:Golgi membrane"/>
    <property type="evidence" value="ECO:0007669"/>
    <property type="project" value="UniProtKB-SubCell"/>
</dbReference>
<dbReference type="EMBL" id="AZBU02000009">
    <property type="protein sequence ID" value="TKR65297.1"/>
    <property type="molecule type" value="Genomic_DNA"/>
</dbReference>
<evidence type="ECO:0000256" key="1">
    <source>
        <dbReference type="ARBA" id="ARBA00004323"/>
    </source>
</evidence>
<dbReference type="OrthoDB" id="5512589at2759"/>
<dbReference type="Gene3D" id="3.90.550.50">
    <property type="match status" value="1"/>
</dbReference>
<keyword evidence="3 10" id="KW-0328">Glycosyltransferase</keyword>
<evidence type="ECO:0000256" key="7">
    <source>
        <dbReference type="ARBA" id="ARBA00022989"/>
    </source>
</evidence>
<name>A0A4U5M8K7_STECR</name>
<evidence type="ECO:0000313" key="12">
    <source>
        <dbReference type="Proteomes" id="UP000298663"/>
    </source>
</evidence>
<reference evidence="11 12" key="2">
    <citation type="journal article" date="2019" name="G3 (Bethesda)">
        <title>Hybrid Assembly of the Genome of the Entomopathogenic Nematode Steinernema carpocapsae Identifies the X-Chromosome.</title>
        <authorList>
            <person name="Serra L."/>
            <person name="Macchietto M."/>
            <person name="Macias-Munoz A."/>
            <person name="McGill C.J."/>
            <person name="Rodriguez I.M."/>
            <person name="Rodriguez B."/>
            <person name="Murad R."/>
            <person name="Mortazavi A."/>
        </authorList>
    </citation>
    <scope>NUCLEOTIDE SEQUENCE [LARGE SCALE GENOMIC DNA]</scope>
    <source>
        <strain evidence="11 12">ALL</strain>
    </source>
</reference>
<reference evidence="11 12" key="1">
    <citation type="journal article" date="2015" name="Genome Biol.">
        <title>Comparative genomics of Steinernema reveals deeply conserved gene regulatory networks.</title>
        <authorList>
            <person name="Dillman A.R."/>
            <person name="Macchietto M."/>
            <person name="Porter C.F."/>
            <person name="Rogers A."/>
            <person name="Williams B."/>
            <person name="Antoshechkin I."/>
            <person name="Lee M.M."/>
            <person name="Goodwin Z."/>
            <person name="Lu X."/>
            <person name="Lewis E.E."/>
            <person name="Goodrich-Blair H."/>
            <person name="Stock S.P."/>
            <person name="Adams B.J."/>
            <person name="Sternberg P.W."/>
            <person name="Mortazavi A."/>
        </authorList>
    </citation>
    <scope>NUCLEOTIDE SEQUENCE [LARGE SCALE GENOMIC DNA]</scope>
    <source>
        <strain evidence="11 12">ALL</strain>
    </source>
</reference>
<keyword evidence="8 10" id="KW-0333">Golgi apparatus</keyword>
<organism evidence="11 12">
    <name type="scientific">Steinernema carpocapsae</name>
    <name type="common">Entomopathogenic nematode</name>
    <dbReference type="NCBI Taxonomy" id="34508"/>
    <lineage>
        <taxon>Eukaryota</taxon>
        <taxon>Metazoa</taxon>
        <taxon>Ecdysozoa</taxon>
        <taxon>Nematoda</taxon>
        <taxon>Chromadorea</taxon>
        <taxon>Rhabditida</taxon>
        <taxon>Tylenchina</taxon>
        <taxon>Panagrolaimomorpha</taxon>
        <taxon>Strongyloidoidea</taxon>
        <taxon>Steinernematidae</taxon>
        <taxon>Steinernema</taxon>
    </lineage>
</organism>
<dbReference type="Pfam" id="PF01762">
    <property type="entry name" value="Galactosyl_T"/>
    <property type="match status" value="1"/>
</dbReference>
<dbReference type="GO" id="GO:0016758">
    <property type="term" value="F:hexosyltransferase activity"/>
    <property type="evidence" value="ECO:0007669"/>
    <property type="project" value="InterPro"/>
</dbReference>
<accession>A0A4U5M8K7</accession>
<keyword evidence="6" id="KW-0735">Signal-anchor</keyword>
<evidence type="ECO:0000256" key="9">
    <source>
        <dbReference type="ARBA" id="ARBA00023136"/>
    </source>
</evidence>
<keyword evidence="5" id="KW-0812">Transmembrane</keyword>
<dbReference type="EC" id="2.4.1.-" evidence="10"/>
<gene>
    <name evidence="11" type="ORF">L596_025718</name>
</gene>
<dbReference type="PANTHER" id="PTHR11214:SF319">
    <property type="entry name" value="HEXOSYLTRANSFERASE"/>
    <property type="match status" value="1"/>
</dbReference>
<evidence type="ECO:0000313" key="11">
    <source>
        <dbReference type="EMBL" id="TKR65297.1"/>
    </source>
</evidence>
<comment type="subcellular location">
    <subcellularLocation>
        <location evidence="1 10">Golgi apparatus membrane</location>
        <topology evidence="1 10">Single-pass type II membrane protein</topology>
    </subcellularLocation>
</comment>
<keyword evidence="4" id="KW-0808">Transferase</keyword>
<proteinExistence type="inferred from homology"/>
<dbReference type="AlphaFoldDB" id="A0A4U5M8K7"/>
<protein>
    <recommendedName>
        <fullName evidence="10">Hexosyltransferase</fullName>
        <ecNumber evidence="10">2.4.1.-</ecNumber>
    </recommendedName>
</protein>
<keyword evidence="9" id="KW-0472">Membrane</keyword>
<keyword evidence="12" id="KW-1185">Reference proteome</keyword>
<evidence type="ECO:0000256" key="8">
    <source>
        <dbReference type="ARBA" id="ARBA00023034"/>
    </source>
</evidence>
<dbReference type="STRING" id="34508.A0A4U5M8K7"/>
<comment type="caution">
    <text evidence="11">The sequence shown here is derived from an EMBL/GenBank/DDBJ whole genome shotgun (WGS) entry which is preliminary data.</text>
</comment>
<dbReference type="GO" id="GO:0006493">
    <property type="term" value="P:protein O-linked glycosylation"/>
    <property type="evidence" value="ECO:0007669"/>
    <property type="project" value="TreeGrafter"/>
</dbReference>
<evidence type="ECO:0000256" key="2">
    <source>
        <dbReference type="ARBA" id="ARBA00008661"/>
    </source>
</evidence>
<keyword evidence="7" id="KW-1133">Transmembrane helix</keyword>
<evidence type="ECO:0000256" key="10">
    <source>
        <dbReference type="RuleBase" id="RU363063"/>
    </source>
</evidence>
<dbReference type="PANTHER" id="PTHR11214">
    <property type="entry name" value="BETA-1,3-N-ACETYLGLUCOSAMINYLTRANSFERASE"/>
    <property type="match status" value="1"/>
</dbReference>
<dbReference type="InterPro" id="IPR002659">
    <property type="entry name" value="Glyco_trans_31"/>
</dbReference>